<dbReference type="SUPFAM" id="SSF55021">
    <property type="entry name" value="ACT-like"/>
    <property type="match status" value="1"/>
</dbReference>
<protein>
    <recommendedName>
        <fullName evidence="1">ACT domain-containing protein</fullName>
    </recommendedName>
</protein>
<name>A0A7S7NX99_PALFE</name>
<dbReference type="Gene3D" id="3.30.2130.10">
    <property type="entry name" value="VC0802-like"/>
    <property type="match status" value="1"/>
</dbReference>
<reference evidence="2 3" key="1">
    <citation type="submission" date="2020-10" db="EMBL/GenBank/DDBJ databases">
        <title>Complete genome sequence of Paludibaculum fermentans P105T, a facultatively anaerobic acidobacterium capable of dissimilatory Fe(III) reduction.</title>
        <authorList>
            <person name="Dedysh S.N."/>
            <person name="Beletsky A.V."/>
            <person name="Kulichevskaya I.S."/>
            <person name="Mardanov A.V."/>
            <person name="Ravin N.V."/>
        </authorList>
    </citation>
    <scope>NUCLEOTIDE SEQUENCE [LARGE SCALE GENOMIC DNA]</scope>
    <source>
        <strain evidence="2 3">P105</strain>
    </source>
</reference>
<dbReference type="Proteomes" id="UP000593892">
    <property type="component" value="Chromosome"/>
</dbReference>
<dbReference type="KEGG" id="pfer:IRI77_16330"/>
<proteinExistence type="predicted"/>
<dbReference type="EMBL" id="CP063849">
    <property type="protein sequence ID" value="QOY91452.1"/>
    <property type="molecule type" value="Genomic_DNA"/>
</dbReference>
<dbReference type="CDD" id="cd02116">
    <property type="entry name" value="ACT"/>
    <property type="match status" value="1"/>
</dbReference>
<evidence type="ECO:0000313" key="2">
    <source>
        <dbReference type="EMBL" id="QOY91452.1"/>
    </source>
</evidence>
<dbReference type="RefSeq" id="WP_194453106.1">
    <property type="nucleotide sequence ID" value="NZ_CP063849.1"/>
</dbReference>
<gene>
    <name evidence="2" type="ORF">IRI77_16330</name>
</gene>
<evidence type="ECO:0000259" key="1">
    <source>
        <dbReference type="PROSITE" id="PS51671"/>
    </source>
</evidence>
<dbReference type="InterPro" id="IPR045865">
    <property type="entry name" value="ACT-like_dom_sf"/>
</dbReference>
<dbReference type="InterPro" id="IPR002912">
    <property type="entry name" value="ACT_dom"/>
</dbReference>
<dbReference type="AlphaFoldDB" id="A0A7S7NX99"/>
<accession>A0A7S7NX99</accession>
<organism evidence="2 3">
    <name type="scientific">Paludibaculum fermentans</name>
    <dbReference type="NCBI Taxonomy" id="1473598"/>
    <lineage>
        <taxon>Bacteria</taxon>
        <taxon>Pseudomonadati</taxon>
        <taxon>Acidobacteriota</taxon>
        <taxon>Terriglobia</taxon>
        <taxon>Bryobacterales</taxon>
        <taxon>Bryobacteraceae</taxon>
        <taxon>Paludibaculum</taxon>
    </lineage>
</organism>
<dbReference type="PROSITE" id="PS51671">
    <property type="entry name" value="ACT"/>
    <property type="match status" value="1"/>
</dbReference>
<feature type="domain" description="ACT" evidence="1">
    <location>
        <begin position="75"/>
        <end position="133"/>
    </location>
</feature>
<keyword evidence="3" id="KW-1185">Reference proteome</keyword>
<sequence>MAEIVTYFSLTVANKPGEGAKLLTSLKDAGINMLAFWGYPVKGKKAQLDIAPTDPKAFTKAAKKLGLEVSAKQSSLYVAGADQPGTVAESLAKLAAAGISVRAAQALSTGDGKFAVLIQVADDDVKKAKKALK</sequence>
<evidence type="ECO:0000313" key="3">
    <source>
        <dbReference type="Proteomes" id="UP000593892"/>
    </source>
</evidence>